<dbReference type="Proteomes" id="UP001286456">
    <property type="component" value="Unassembled WGS sequence"/>
</dbReference>
<keyword evidence="1" id="KW-0808">Transferase</keyword>
<organism evidence="4 5">
    <name type="scientific">Cercophora scortea</name>
    <dbReference type="NCBI Taxonomy" id="314031"/>
    <lineage>
        <taxon>Eukaryota</taxon>
        <taxon>Fungi</taxon>
        <taxon>Dikarya</taxon>
        <taxon>Ascomycota</taxon>
        <taxon>Pezizomycotina</taxon>
        <taxon>Sordariomycetes</taxon>
        <taxon>Sordariomycetidae</taxon>
        <taxon>Sordariales</taxon>
        <taxon>Lasiosphaeriaceae</taxon>
        <taxon>Cercophora</taxon>
    </lineage>
</organism>
<feature type="domain" description="Trichothecene 3-O-acetyltransferase-like N-terminal" evidence="3">
    <location>
        <begin position="35"/>
        <end position="191"/>
    </location>
</feature>
<dbReference type="InterPro" id="IPR023213">
    <property type="entry name" value="CAT-like_dom_sf"/>
</dbReference>
<protein>
    <recommendedName>
        <fullName evidence="3">Trichothecene 3-O-acetyltransferase-like N-terminal domain-containing protein</fullName>
    </recommendedName>
</protein>
<sequence length="498" mass="56362">MPENEVLELHPTGWESDPADEYFKLSTLDYCSLQVYNNYALFFKLPDAVKPKTVPVLKRGLEITISQCRQLCGVLEAHPEGGLCFHKKRESTVQFHVQWLDGPEAEDRYPSFDDLEKRHFVSQALGDLNTWCVAPMTYGDKPEAQPASKPRAAAFKASFIRGGLVLMMHHLHYANDVMGWAGELHQLAENCAAVWKSWDNPVLPGWDTACLDYSRFTKSDVPEDQQVDGPPVPPSRHIDQKPGGQWLLFHLPKSKIAELKEAASPAAGAGYWISSYDAYTAFIWRMVVKHKAELFNPDPKEVLVWAEAIDMRRRFHDPPVPRRTQGNVLNLAFNMPESPAPPLTVEDVISEVPLSRVAWYIRQMTNSSTEETFDALLSSIAPVRDKTTLYLRMDSFHPMTNFATDWRDTEPCEADFGFAKPHAFRHPFDTVSSGLAIVYPVRTNSPPAGDDEGHEFIIGLEKEVARHLVDDPEWNRYFEFRGVDSEEKVYVDGLTAAV</sequence>
<name>A0AAE0IN74_9PEZI</name>
<dbReference type="InterPro" id="IPR054710">
    <property type="entry name" value="Tri101-like_N"/>
</dbReference>
<dbReference type="AlphaFoldDB" id="A0AAE0IN74"/>
<dbReference type="InterPro" id="IPR051283">
    <property type="entry name" value="Sec_Metabolite_Acyltrans"/>
</dbReference>
<evidence type="ECO:0000259" key="3">
    <source>
        <dbReference type="Pfam" id="PF22664"/>
    </source>
</evidence>
<evidence type="ECO:0000256" key="2">
    <source>
        <dbReference type="SAM" id="MobiDB-lite"/>
    </source>
</evidence>
<accession>A0AAE0IN74</accession>
<dbReference type="GO" id="GO:0016740">
    <property type="term" value="F:transferase activity"/>
    <property type="evidence" value="ECO:0007669"/>
    <property type="project" value="UniProtKB-KW"/>
</dbReference>
<dbReference type="Pfam" id="PF22664">
    <property type="entry name" value="TRI-like_N"/>
    <property type="match status" value="1"/>
</dbReference>
<proteinExistence type="predicted"/>
<keyword evidence="5" id="KW-1185">Reference proteome</keyword>
<dbReference type="Gene3D" id="3.30.559.10">
    <property type="entry name" value="Chloramphenicol acetyltransferase-like domain"/>
    <property type="match status" value="2"/>
</dbReference>
<evidence type="ECO:0000313" key="4">
    <source>
        <dbReference type="EMBL" id="KAK3328120.1"/>
    </source>
</evidence>
<reference evidence="4" key="1">
    <citation type="journal article" date="2023" name="Mol. Phylogenet. Evol.">
        <title>Genome-scale phylogeny and comparative genomics of the fungal order Sordariales.</title>
        <authorList>
            <person name="Hensen N."/>
            <person name="Bonometti L."/>
            <person name="Westerberg I."/>
            <person name="Brannstrom I.O."/>
            <person name="Guillou S."/>
            <person name="Cros-Aarteil S."/>
            <person name="Calhoun S."/>
            <person name="Haridas S."/>
            <person name="Kuo A."/>
            <person name="Mondo S."/>
            <person name="Pangilinan J."/>
            <person name="Riley R."/>
            <person name="LaButti K."/>
            <person name="Andreopoulos B."/>
            <person name="Lipzen A."/>
            <person name="Chen C."/>
            <person name="Yan M."/>
            <person name="Daum C."/>
            <person name="Ng V."/>
            <person name="Clum A."/>
            <person name="Steindorff A."/>
            <person name="Ohm R.A."/>
            <person name="Martin F."/>
            <person name="Silar P."/>
            <person name="Natvig D.O."/>
            <person name="Lalanne C."/>
            <person name="Gautier V."/>
            <person name="Ament-Velasquez S.L."/>
            <person name="Kruys A."/>
            <person name="Hutchinson M.I."/>
            <person name="Powell A.J."/>
            <person name="Barry K."/>
            <person name="Miller A.N."/>
            <person name="Grigoriev I.V."/>
            <person name="Debuchy R."/>
            <person name="Gladieux P."/>
            <person name="Hiltunen Thoren M."/>
            <person name="Johannesson H."/>
        </authorList>
    </citation>
    <scope>NUCLEOTIDE SEQUENCE</scope>
    <source>
        <strain evidence="4">SMH4131-1</strain>
    </source>
</reference>
<gene>
    <name evidence="4" type="ORF">B0T19DRAFT_423740</name>
</gene>
<comment type="caution">
    <text evidence="4">The sequence shown here is derived from an EMBL/GenBank/DDBJ whole genome shotgun (WGS) entry which is preliminary data.</text>
</comment>
<dbReference type="Pfam" id="PF02458">
    <property type="entry name" value="Transferase"/>
    <property type="match status" value="1"/>
</dbReference>
<evidence type="ECO:0000313" key="5">
    <source>
        <dbReference type="Proteomes" id="UP001286456"/>
    </source>
</evidence>
<feature type="region of interest" description="Disordered" evidence="2">
    <location>
        <begin position="221"/>
        <end position="240"/>
    </location>
</feature>
<dbReference type="PANTHER" id="PTHR31896:SF13">
    <property type="entry name" value="TRICHOTHECENE 3-O-ACETYLTRANSFERASE"/>
    <property type="match status" value="1"/>
</dbReference>
<dbReference type="PANTHER" id="PTHR31896">
    <property type="entry name" value="FAMILY REGULATORY PROTEIN, PUTATIVE (AFU_ORTHOLOGUE AFUA_3G14730)-RELATED"/>
    <property type="match status" value="1"/>
</dbReference>
<evidence type="ECO:0000256" key="1">
    <source>
        <dbReference type="ARBA" id="ARBA00022679"/>
    </source>
</evidence>
<dbReference type="EMBL" id="JAUEPO010000003">
    <property type="protein sequence ID" value="KAK3328120.1"/>
    <property type="molecule type" value="Genomic_DNA"/>
</dbReference>
<reference evidence="4" key="2">
    <citation type="submission" date="2023-06" db="EMBL/GenBank/DDBJ databases">
        <authorList>
            <consortium name="Lawrence Berkeley National Laboratory"/>
            <person name="Haridas S."/>
            <person name="Hensen N."/>
            <person name="Bonometti L."/>
            <person name="Westerberg I."/>
            <person name="Brannstrom I.O."/>
            <person name="Guillou S."/>
            <person name="Cros-Aarteil S."/>
            <person name="Calhoun S."/>
            <person name="Kuo A."/>
            <person name="Mondo S."/>
            <person name="Pangilinan J."/>
            <person name="Riley R."/>
            <person name="Labutti K."/>
            <person name="Andreopoulos B."/>
            <person name="Lipzen A."/>
            <person name="Chen C."/>
            <person name="Yanf M."/>
            <person name="Daum C."/>
            <person name="Ng V."/>
            <person name="Clum A."/>
            <person name="Steindorff A."/>
            <person name="Ohm R."/>
            <person name="Martin F."/>
            <person name="Silar P."/>
            <person name="Natvig D."/>
            <person name="Lalanne C."/>
            <person name="Gautier V."/>
            <person name="Ament-Velasquez S.L."/>
            <person name="Kruys A."/>
            <person name="Hutchinson M.I."/>
            <person name="Powell A.J."/>
            <person name="Barry K."/>
            <person name="Miller A.N."/>
            <person name="Grigoriev I.V."/>
            <person name="Debuchy R."/>
            <person name="Gladieux P."/>
            <person name="Thoren M.H."/>
            <person name="Johannesson H."/>
        </authorList>
    </citation>
    <scope>NUCLEOTIDE SEQUENCE</scope>
    <source>
        <strain evidence="4">SMH4131-1</strain>
    </source>
</reference>